<dbReference type="EMBL" id="LVYV01000023">
    <property type="protein sequence ID" value="KZD22333.1"/>
    <property type="molecule type" value="Genomic_DNA"/>
</dbReference>
<name>A0A163YMY9_9BRAD</name>
<proteinExistence type="predicted"/>
<protein>
    <recommendedName>
        <fullName evidence="4">Glycerophosphoryl diester phosphodiesterase membrane domain-containing protein</fullName>
    </recommendedName>
</protein>
<feature type="transmembrane region" description="Helical" evidence="1">
    <location>
        <begin position="29"/>
        <end position="47"/>
    </location>
</feature>
<feature type="transmembrane region" description="Helical" evidence="1">
    <location>
        <begin position="177"/>
        <end position="200"/>
    </location>
</feature>
<dbReference type="RefSeq" id="WP_068734957.1">
    <property type="nucleotide sequence ID" value="NZ_LVYV01000023.1"/>
</dbReference>
<gene>
    <name evidence="2" type="ORF">A4A58_09860</name>
</gene>
<reference evidence="2 3" key="1">
    <citation type="submission" date="2016-03" db="EMBL/GenBank/DDBJ databases">
        <title>Microsymbionts genomes from the relict species Vavilovia formosa (Stev.) Fed.</title>
        <authorList>
            <person name="Kopat V."/>
            <person name="Chirak E."/>
            <person name="Kimeklis A."/>
            <person name="Andronov E."/>
        </authorList>
    </citation>
    <scope>NUCLEOTIDE SEQUENCE [LARGE SCALE GENOMIC DNA]</scope>
    <source>
        <strain evidence="2 3">Vaf07</strain>
    </source>
</reference>
<keyword evidence="1" id="KW-1133">Transmembrane helix</keyword>
<feature type="transmembrane region" description="Helical" evidence="1">
    <location>
        <begin position="100"/>
        <end position="117"/>
    </location>
</feature>
<evidence type="ECO:0000313" key="2">
    <source>
        <dbReference type="EMBL" id="KZD22333.1"/>
    </source>
</evidence>
<comment type="caution">
    <text evidence="2">The sequence shown here is derived from an EMBL/GenBank/DDBJ whole genome shotgun (WGS) entry which is preliminary data.</text>
</comment>
<feature type="transmembrane region" description="Helical" evidence="1">
    <location>
        <begin position="220"/>
        <end position="240"/>
    </location>
</feature>
<evidence type="ECO:0000313" key="3">
    <source>
        <dbReference type="Proteomes" id="UP000076574"/>
    </source>
</evidence>
<keyword evidence="1" id="KW-0472">Membrane</keyword>
<organism evidence="2 3">
    <name type="scientific">Tardiphaga robiniae</name>
    <dbReference type="NCBI Taxonomy" id="943830"/>
    <lineage>
        <taxon>Bacteria</taxon>
        <taxon>Pseudomonadati</taxon>
        <taxon>Pseudomonadota</taxon>
        <taxon>Alphaproteobacteria</taxon>
        <taxon>Hyphomicrobiales</taxon>
        <taxon>Nitrobacteraceae</taxon>
        <taxon>Tardiphaga</taxon>
    </lineage>
</organism>
<feature type="transmembrane region" description="Helical" evidence="1">
    <location>
        <begin position="129"/>
        <end position="156"/>
    </location>
</feature>
<keyword evidence="3" id="KW-1185">Reference proteome</keyword>
<keyword evidence="1" id="KW-0812">Transmembrane</keyword>
<evidence type="ECO:0008006" key="4">
    <source>
        <dbReference type="Google" id="ProtNLM"/>
    </source>
</evidence>
<accession>A0A163YMY9</accession>
<sequence>MAITYPTARQVFHSVWYGARLVFRQAPHLVLIAFSICMLIDLCRLAVGSDDISSKAFRVLLDGISMILLVPFYVGAYRLIILDEQPAHYLAYFCDRFRRYFKWAGVFWVPTLVGEIMPESGLMSILLPIGLAIIVIIVSVRLLLLFPALAAGLVNVTATDAWHDSRGRIWLIVRTMLAIVIPFTAALAVWIACIMMLGLVGSTADLPFWKAMLRAVTDSTIGIIATVVMIANTALLFDVIGDRVKRESPVSPEAMPNA</sequence>
<feature type="transmembrane region" description="Helical" evidence="1">
    <location>
        <begin position="59"/>
        <end position="80"/>
    </location>
</feature>
<dbReference type="AlphaFoldDB" id="A0A163YMY9"/>
<evidence type="ECO:0000256" key="1">
    <source>
        <dbReference type="SAM" id="Phobius"/>
    </source>
</evidence>
<dbReference type="OrthoDB" id="9006712at2"/>
<dbReference type="Proteomes" id="UP000076574">
    <property type="component" value="Unassembled WGS sequence"/>
</dbReference>